<dbReference type="SUPFAM" id="SSF57884">
    <property type="entry name" value="Ada DNA repair protein, N-terminal domain (N-Ada 10)"/>
    <property type="match status" value="1"/>
</dbReference>
<evidence type="ECO:0000313" key="3">
    <source>
        <dbReference type="EMBL" id="SEM89774.1"/>
    </source>
</evidence>
<protein>
    <submittedName>
        <fullName evidence="3">Metal binding domain of Ada</fullName>
    </submittedName>
</protein>
<organism evidence="3 4">
    <name type="scientific">Ligilactobacillus ruminis</name>
    <dbReference type="NCBI Taxonomy" id="1623"/>
    <lineage>
        <taxon>Bacteria</taxon>
        <taxon>Bacillati</taxon>
        <taxon>Bacillota</taxon>
        <taxon>Bacilli</taxon>
        <taxon>Lactobacillales</taxon>
        <taxon>Lactobacillaceae</taxon>
        <taxon>Ligilactobacillus</taxon>
    </lineage>
</organism>
<gene>
    <name evidence="3" type="ORF">SAMN05216431_11261</name>
</gene>
<feature type="region of interest" description="Disordered" evidence="1">
    <location>
        <begin position="139"/>
        <end position="190"/>
    </location>
</feature>
<keyword evidence="2" id="KW-0812">Transmembrane</keyword>
<keyword evidence="2" id="KW-0472">Membrane</keyword>
<reference evidence="3 4" key="1">
    <citation type="submission" date="2016-10" db="EMBL/GenBank/DDBJ databases">
        <authorList>
            <person name="Varghese N."/>
            <person name="Submissions S."/>
        </authorList>
    </citation>
    <scope>NUCLEOTIDE SEQUENCE [LARGE SCALE GENOMIC DNA]</scope>
    <source>
        <strain evidence="3 4">WC1T17</strain>
    </source>
</reference>
<evidence type="ECO:0000256" key="2">
    <source>
        <dbReference type="SAM" id="Phobius"/>
    </source>
</evidence>
<feature type="compositionally biased region" description="Polar residues" evidence="1">
    <location>
        <begin position="154"/>
        <end position="185"/>
    </location>
</feature>
<feature type="compositionally biased region" description="Low complexity" evidence="1">
    <location>
        <begin position="139"/>
        <end position="153"/>
    </location>
</feature>
<dbReference type="Proteomes" id="UP000182089">
    <property type="component" value="Unassembled WGS sequence"/>
</dbReference>
<dbReference type="InterPro" id="IPR035451">
    <property type="entry name" value="Ada-like_dom_sf"/>
</dbReference>
<dbReference type="Gene3D" id="3.40.10.10">
    <property type="entry name" value="DNA Methylphosphotriester Repair Domain"/>
    <property type="match status" value="1"/>
</dbReference>
<evidence type="ECO:0000313" key="4">
    <source>
        <dbReference type="Proteomes" id="UP000182089"/>
    </source>
</evidence>
<proteinExistence type="predicted"/>
<comment type="caution">
    <text evidence="3">The sequence shown here is derived from an EMBL/GenBank/DDBJ whole genome shotgun (WGS) entry which is preliminary data.</text>
</comment>
<feature type="transmembrane region" description="Helical" evidence="2">
    <location>
        <begin position="6"/>
        <end position="26"/>
    </location>
</feature>
<feature type="transmembrane region" description="Helical" evidence="2">
    <location>
        <begin position="38"/>
        <end position="59"/>
    </location>
</feature>
<evidence type="ECO:0000256" key="1">
    <source>
        <dbReference type="SAM" id="MobiDB-lite"/>
    </source>
</evidence>
<sequence>MFKNLLVSLFLVLLIGQVYLSVRWLLAKLKASPTAKKLQNLLFCSLMAEIALFYLIAILPSTPPKKPSKAKQHVKIETVVIGKTRFKDAKKASISLLEEQASLNADASSLKAASEKLAKQSAKQSSSTAVQSAKVIVNSSPSTASSSSNTGSNQDVSAATKATQSESVSTKSSQGLIVGNKNTKVYHTPDQENYSMAAKNAVYFKTESEAIANGYHKSKR</sequence>
<name>A0ABY1AD42_9LACO</name>
<keyword evidence="2" id="KW-1133">Transmembrane helix</keyword>
<dbReference type="EMBL" id="FOCC01000012">
    <property type="protein sequence ID" value="SEM89774.1"/>
    <property type="molecule type" value="Genomic_DNA"/>
</dbReference>
<accession>A0ABY1AD42</accession>